<reference evidence="2 3" key="1">
    <citation type="submission" date="2019-12" db="EMBL/GenBank/DDBJ databases">
        <title>Deinococcus sp. HMF7620 Genome sequencing and assembly.</title>
        <authorList>
            <person name="Kang H."/>
            <person name="Kim H."/>
            <person name="Joh K."/>
        </authorList>
    </citation>
    <scope>NUCLEOTIDE SEQUENCE [LARGE SCALE GENOMIC DNA]</scope>
    <source>
        <strain evidence="2 3">HMF7620</strain>
    </source>
</reference>
<evidence type="ECO:0000313" key="2">
    <source>
        <dbReference type="EMBL" id="MVN87382.1"/>
    </source>
</evidence>
<evidence type="ECO:0000313" key="3">
    <source>
        <dbReference type="Proteomes" id="UP000483286"/>
    </source>
</evidence>
<protein>
    <submittedName>
        <fullName evidence="2">RNHCP domain-containing protein</fullName>
    </submittedName>
</protein>
<dbReference type="Pfam" id="PF12647">
    <property type="entry name" value="RNHCP"/>
    <property type="match status" value="1"/>
</dbReference>
<proteinExistence type="predicted"/>
<dbReference type="EMBL" id="WQLB01000014">
    <property type="protein sequence ID" value="MVN87382.1"/>
    <property type="molecule type" value="Genomic_DNA"/>
</dbReference>
<dbReference type="Proteomes" id="UP000483286">
    <property type="component" value="Unassembled WGS sequence"/>
</dbReference>
<sequence length="116" mass="12627">MSGERRFTVQGTNNAFACGYCGAQVLPLRNGSVRNHCPHCLHSKHVDVLPGDRACECHGLMAPVGVEQSGKKGWVLVHRCQTCGFQGRNRAALDDPEQPDSWDAIVALSARTEQGR</sequence>
<accession>A0A7C9M2A1</accession>
<dbReference type="RefSeq" id="WP_157459439.1">
    <property type="nucleotide sequence ID" value="NZ_WQLB01000014.1"/>
</dbReference>
<dbReference type="InterPro" id="IPR024439">
    <property type="entry name" value="RNHCP"/>
</dbReference>
<evidence type="ECO:0000259" key="1">
    <source>
        <dbReference type="Pfam" id="PF12647"/>
    </source>
</evidence>
<gene>
    <name evidence="2" type="ORF">GO986_11445</name>
</gene>
<feature type="domain" description="RNHCP" evidence="1">
    <location>
        <begin position="14"/>
        <end position="97"/>
    </location>
</feature>
<dbReference type="AlphaFoldDB" id="A0A7C9M2A1"/>
<organism evidence="2 3">
    <name type="scientific">Deinococcus arboris</name>
    <dbReference type="NCBI Taxonomy" id="2682977"/>
    <lineage>
        <taxon>Bacteria</taxon>
        <taxon>Thermotogati</taxon>
        <taxon>Deinococcota</taxon>
        <taxon>Deinococci</taxon>
        <taxon>Deinococcales</taxon>
        <taxon>Deinococcaceae</taxon>
        <taxon>Deinococcus</taxon>
    </lineage>
</organism>
<keyword evidence="3" id="KW-1185">Reference proteome</keyword>
<comment type="caution">
    <text evidence="2">The sequence shown here is derived from an EMBL/GenBank/DDBJ whole genome shotgun (WGS) entry which is preliminary data.</text>
</comment>
<name>A0A7C9M2A1_9DEIO</name>